<reference evidence="6" key="1">
    <citation type="submission" date="2020-06" db="EMBL/GenBank/DDBJ databases">
        <title>Nostoc edaphicum CCNP1411 genome.</title>
        <authorList>
            <person name="Fidor A."/>
            <person name="Grabski M."/>
            <person name="Gawor J."/>
            <person name="Gromadka R."/>
            <person name="Wegrzyn G."/>
            <person name="Mazur-Marzec H."/>
        </authorList>
    </citation>
    <scope>NUCLEOTIDE SEQUENCE [LARGE SCALE GENOMIC DNA]</scope>
    <source>
        <strain evidence="6">CCNP1411</strain>
    </source>
</reference>
<keyword evidence="6" id="KW-1185">Reference proteome</keyword>
<sequence>MEKQATELDLTQLITIEDTCACFNLRKASRAVTQLFDEKLEPSGLLVTQLTILVAISILGSVAISDLAEGLVMDRTTLTRNLKPPEREGLIQINPGEDRRVRVVTLTDKGRSVLAQALPLWQQTQAHIVESLGQERFNLLLSSLTTTVSIARNS</sequence>
<dbReference type="InterPro" id="IPR036388">
    <property type="entry name" value="WH-like_DNA-bd_sf"/>
</dbReference>
<keyword evidence="3" id="KW-0804">Transcription</keyword>
<evidence type="ECO:0000256" key="2">
    <source>
        <dbReference type="ARBA" id="ARBA00023125"/>
    </source>
</evidence>
<dbReference type="SUPFAM" id="SSF46785">
    <property type="entry name" value="Winged helix' DNA-binding domain"/>
    <property type="match status" value="1"/>
</dbReference>
<protein>
    <submittedName>
        <fullName evidence="5">Winged helix-turn-helix transcriptional regulator</fullName>
    </submittedName>
</protein>
<evidence type="ECO:0000259" key="4">
    <source>
        <dbReference type="PROSITE" id="PS50995"/>
    </source>
</evidence>
<evidence type="ECO:0000256" key="1">
    <source>
        <dbReference type="ARBA" id="ARBA00023015"/>
    </source>
</evidence>
<dbReference type="EMBL" id="CP054698">
    <property type="protein sequence ID" value="QMS92188.1"/>
    <property type="molecule type" value="Genomic_DNA"/>
</dbReference>
<keyword evidence="2" id="KW-0238">DNA-binding</keyword>
<gene>
    <name evidence="5" type="ORF">HUN01_33030</name>
</gene>
<dbReference type="KEGG" id="ned:HUN01_33030"/>
<evidence type="ECO:0000256" key="3">
    <source>
        <dbReference type="ARBA" id="ARBA00023163"/>
    </source>
</evidence>
<dbReference type="RefSeq" id="WP_181929700.1">
    <property type="nucleotide sequence ID" value="NZ_CP054698.1"/>
</dbReference>
<name>A0A7D7LHF6_9NOSO</name>
<dbReference type="Proteomes" id="UP000514713">
    <property type="component" value="Chromosome"/>
</dbReference>
<dbReference type="SMART" id="SM00347">
    <property type="entry name" value="HTH_MARR"/>
    <property type="match status" value="1"/>
</dbReference>
<proteinExistence type="predicted"/>
<dbReference type="InterPro" id="IPR036390">
    <property type="entry name" value="WH_DNA-bd_sf"/>
</dbReference>
<dbReference type="PANTHER" id="PTHR42756:SF1">
    <property type="entry name" value="TRANSCRIPTIONAL REPRESSOR OF EMRAB OPERON"/>
    <property type="match status" value="1"/>
</dbReference>
<dbReference type="InterPro" id="IPR000835">
    <property type="entry name" value="HTH_MarR-typ"/>
</dbReference>
<dbReference type="Gene3D" id="1.10.10.10">
    <property type="entry name" value="Winged helix-like DNA-binding domain superfamily/Winged helix DNA-binding domain"/>
    <property type="match status" value="1"/>
</dbReference>
<keyword evidence="1" id="KW-0805">Transcription regulation</keyword>
<dbReference type="PRINTS" id="PR00598">
    <property type="entry name" value="HTHMARR"/>
</dbReference>
<dbReference type="PROSITE" id="PS50995">
    <property type="entry name" value="HTH_MARR_2"/>
    <property type="match status" value="1"/>
</dbReference>
<dbReference type="GO" id="GO:0003700">
    <property type="term" value="F:DNA-binding transcription factor activity"/>
    <property type="evidence" value="ECO:0007669"/>
    <property type="project" value="InterPro"/>
</dbReference>
<organism evidence="5 6">
    <name type="scientific">Nostoc edaphicum CCNP1411</name>
    <dbReference type="NCBI Taxonomy" id="1472755"/>
    <lineage>
        <taxon>Bacteria</taxon>
        <taxon>Bacillati</taxon>
        <taxon>Cyanobacteriota</taxon>
        <taxon>Cyanophyceae</taxon>
        <taxon>Nostocales</taxon>
        <taxon>Nostocaceae</taxon>
        <taxon>Nostoc</taxon>
    </lineage>
</organism>
<evidence type="ECO:0000313" key="5">
    <source>
        <dbReference type="EMBL" id="QMS92188.1"/>
    </source>
</evidence>
<dbReference type="AlphaFoldDB" id="A0A7D7LHF6"/>
<feature type="domain" description="HTH marR-type" evidence="4">
    <location>
        <begin position="18"/>
        <end position="149"/>
    </location>
</feature>
<dbReference type="PANTHER" id="PTHR42756">
    <property type="entry name" value="TRANSCRIPTIONAL REGULATOR, MARR"/>
    <property type="match status" value="1"/>
</dbReference>
<evidence type="ECO:0000313" key="6">
    <source>
        <dbReference type="Proteomes" id="UP000514713"/>
    </source>
</evidence>
<accession>A0A7D7LHF6</accession>
<dbReference type="GO" id="GO:0003677">
    <property type="term" value="F:DNA binding"/>
    <property type="evidence" value="ECO:0007669"/>
    <property type="project" value="UniProtKB-KW"/>
</dbReference>